<organism evidence="3 4">
    <name type="scientific">Gymnodraco acuticeps</name>
    <name type="common">Antarctic dragonfish</name>
    <dbReference type="NCBI Taxonomy" id="8218"/>
    <lineage>
        <taxon>Eukaryota</taxon>
        <taxon>Metazoa</taxon>
        <taxon>Chordata</taxon>
        <taxon>Craniata</taxon>
        <taxon>Vertebrata</taxon>
        <taxon>Euteleostomi</taxon>
        <taxon>Actinopterygii</taxon>
        <taxon>Neopterygii</taxon>
        <taxon>Teleostei</taxon>
        <taxon>Neoteleostei</taxon>
        <taxon>Acanthomorphata</taxon>
        <taxon>Eupercaria</taxon>
        <taxon>Perciformes</taxon>
        <taxon>Notothenioidei</taxon>
        <taxon>Bathydraconidae</taxon>
        <taxon>Gymnodraco</taxon>
    </lineage>
</organism>
<reference evidence="4" key="1">
    <citation type="submission" date="2025-08" db="UniProtKB">
        <authorList>
            <consortium name="RefSeq"/>
        </authorList>
    </citation>
    <scope>IDENTIFICATION</scope>
</reference>
<name>A0A6P8U952_GYMAC</name>
<keyword evidence="2" id="KW-0732">Signal</keyword>
<evidence type="ECO:0000256" key="1">
    <source>
        <dbReference type="SAM" id="MobiDB-lite"/>
    </source>
</evidence>
<accession>A0A6P8U952</accession>
<dbReference type="GeneID" id="117540692"/>
<gene>
    <name evidence="4" type="primary">LOC117540692</name>
</gene>
<evidence type="ECO:0000313" key="4">
    <source>
        <dbReference type="RefSeq" id="XP_034063367.1"/>
    </source>
</evidence>
<feature type="region of interest" description="Disordered" evidence="1">
    <location>
        <begin position="170"/>
        <end position="246"/>
    </location>
</feature>
<dbReference type="AlphaFoldDB" id="A0A6P8U952"/>
<protein>
    <submittedName>
        <fullName evidence="4">P-selectin glycoprotein ligand 1-like</fullName>
    </submittedName>
</protein>
<feature type="compositionally biased region" description="Polar residues" evidence="1">
    <location>
        <begin position="170"/>
        <end position="233"/>
    </location>
</feature>
<feature type="chain" id="PRO_5028117082" evidence="2">
    <location>
        <begin position="44"/>
        <end position="246"/>
    </location>
</feature>
<dbReference type="Proteomes" id="UP000515161">
    <property type="component" value="Unplaced"/>
</dbReference>
<feature type="compositionally biased region" description="Basic residues" evidence="1">
    <location>
        <begin position="237"/>
        <end position="246"/>
    </location>
</feature>
<dbReference type="KEGG" id="gacu:117540692"/>
<dbReference type="OrthoDB" id="10589975at2759"/>
<dbReference type="RefSeq" id="XP_034063367.1">
    <property type="nucleotide sequence ID" value="XM_034207476.1"/>
</dbReference>
<proteinExistence type="predicted"/>
<evidence type="ECO:0000313" key="3">
    <source>
        <dbReference type="Proteomes" id="UP000515161"/>
    </source>
</evidence>
<dbReference type="InParanoid" id="A0A6P8U952"/>
<evidence type="ECO:0000256" key="2">
    <source>
        <dbReference type="SAM" id="SignalP"/>
    </source>
</evidence>
<keyword evidence="3" id="KW-1185">Reference proteome</keyword>
<sequence length="246" mass="27588">MAKTQENTVTQQSASASASSLVTAWEKMIFLILLLLFLTSCVSAPEQTLPSDSFLPTVSFILRTDPQFCLNYLKAMNSQSLRILSLQDESSGTKTSSQKDASHFMSPDSGPMTLGFMCVRYLSYLMGVTLGDAGSTSLQRHIGTNLRLPTQEDTNLRLPTQEETNLRLPTQEDTNLRLPTQEDTNLRLPTQEETNLRLPTQEDTNLRLPTQEDTNLRLPTQEETNLRLPTQEETNLRSKKKTTSSQ</sequence>
<feature type="signal peptide" evidence="2">
    <location>
        <begin position="1"/>
        <end position="43"/>
    </location>
</feature>